<dbReference type="EMBL" id="CP011391">
    <property type="protein sequence ID" value="AMK54959.1"/>
    <property type="molecule type" value="Genomic_DNA"/>
</dbReference>
<keyword evidence="2" id="KW-0012">Acyltransferase</keyword>
<keyword evidence="1 4" id="KW-0808">Transferase</keyword>
<gene>
    <name evidence="4" type="ORF">AALO17_18250</name>
</gene>
<dbReference type="KEGG" id="fro:AALO17_18250"/>
<feature type="domain" description="N-acetyltransferase" evidence="3">
    <location>
        <begin position="3"/>
        <end position="160"/>
    </location>
</feature>
<dbReference type="PANTHER" id="PTHR43877">
    <property type="entry name" value="AMINOALKYLPHOSPHONATE N-ACETYLTRANSFERASE-RELATED-RELATED"/>
    <property type="match status" value="1"/>
</dbReference>
<dbReference type="GO" id="GO:0016747">
    <property type="term" value="F:acyltransferase activity, transferring groups other than amino-acyl groups"/>
    <property type="evidence" value="ECO:0007669"/>
    <property type="project" value="InterPro"/>
</dbReference>
<dbReference type="InterPro" id="IPR050832">
    <property type="entry name" value="Bact_Acetyltransf"/>
</dbReference>
<keyword evidence="5" id="KW-1185">Reference proteome</keyword>
<evidence type="ECO:0000313" key="4">
    <source>
        <dbReference type="EMBL" id="AMK54959.1"/>
    </source>
</evidence>
<evidence type="ECO:0000256" key="2">
    <source>
        <dbReference type="ARBA" id="ARBA00023315"/>
    </source>
</evidence>
<dbReference type="PROSITE" id="PS51186">
    <property type="entry name" value="GNAT"/>
    <property type="match status" value="1"/>
</dbReference>
<dbReference type="Pfam" id="PF00583">
    <property type="entry name" value="Acetyltransf_1"/>
    <property type="match status" value="1"/>
</dbReference>
<name>A0A140DWD2_9FIRM</name>
<accession>A0A140DWD2</accession>
<evidence type="ECO:0000259" key="3">
    <source>
        <dbReference type="PROSITE" id="PS51186"/>
    </source>
</evidence>
<proteinExistence type="predicted"/>
<organism evidence="4 5">
    <name type="scientific">Faecalibaculum rodentium</name>
    <dbReference type="NCBI Taxonomy" id="1702221"/>
    <lineage>
        <taxon>Bacteria</taxon>
        <taxon>Bacillati</taxon>
        <taxon>Bacillota</taxon>
        <taxon>Erysipelotrichia</taxon>
        <taxon>Erysipelotrichales</taxon>
        <taxon>Erysipelotrichaceae</taxon>
        <taxon>Faecalibaculum</taxon>
    </lineage>
</organism>
<protein>
    <submittedName>
        <fullName evidence="4">GCN5-related N-acetyltransferase</fullName>
    </submittedName>
</protein>
<reference evidence="4 5" key="1">
    <citation type="journal article" date="2016" name="Gut Pathog.">
        <title>Whole genome sequencing of "Faecalibaculum rodentium" ALO17, isolated from C57BL/6J laboratory mouse feces.</title>
        <authorList>
            <person name="Lim S."/>
            <person name="Chang D.H."/>
            <person name="Ahn S."/>
            <person name="Kim B.C."/>
        </authorList>
    </citation>
    <scope>NUCLEOTIDE SEQUENCE [LARGE SCALE GENOMIC DNA]</scope>
    <source>
        <strain evidence="4 5">Alo17</strain>
    </source>
</reference>
<dbReference type="AlphaFoldDB" id="A0A140DWD2"/>
<dbReference type="CDD" id="cd04301">
    <property type="entry name" value="NAT_SF"/>
    <property type="match status" value="1"/>
</dbReference>
<evidence type="ECO:0000313" key="5">
    <source>
        <dbReference type="Proteomes" id="UP000069771"/>
    </source>
</evidence>
<dbReference type="RefSeq" id="WP_203225813.1">
    <property type="nucleotide sequence ID" value="NZ_CAMNXC010000028.1"/>
</dbReference>
<dbReference type="Proteomes" id="UP000069771">
    <property type="component" value="Chromosome"/>
</dbReference>
<dbReference type="InterPro" id="IPR000182">
    <property type="entry name" value="GNAT_dom"/>
</dbReference>
<dbReference type="Gene3D" id="3.40.630.30">
    <property type="match status" value="1"/>
</dbReference>
<sequence length="164" mass="18597">MTVTIREIKEQDNAAVEAIIRSCLKEYGGDRQGTAWCDPDLGRFSEIYGEPEMRYWVAEDESGRILGGAGFGPLPGEKDVCELQKMYTLPEARGTGIARRLVETVLQHAADHYALYYLETFGNMTRAQSFYRKHGFEQTDQPMGSTGHISCDVFFTKRLRKDTQ</sequence>
<dbReference type="GeneID" id="78478464"/>
<dbReference type="SUPFAM" id="SSF55729">
    <property type="entry name" value="Acyl-CoA N-acyltransferases (Nat)"/>
    <property type="match status" value="1"/>
</dbReference>
<dbReference type="STRING" id="1702221.AALO17_18250"/>
<dbReference type="InterPro" id="IPR016181">
    <property type="entry name" value="Acyl_CoA_acyltransferase"/>
</dbReference>
<evidence type="ECO:0000256" key="1">
    <source>
        <dbReference type="ARBA" id="ARBA00022679"/>
    </source>
</evidence>